<feature type="region of interest" description="Disordered" evidence="2">
    <location>
        <begin position="133"/>
        <end position="154"/>
    </location>
</feature>
<feature type="compositionally biased region" description="Low complexity" evidence="2">
    <location>
        <begin position="144"/>
        <end position="154"/>
    </location>
</feature>
<name>A0A1Y5I934_OSTTA</name>
<evidence type="ECO:0000256" key="2">
    <source>
        <dbReference type="SAM" id="MobiDB-lite"/>
    </source>
</evidence>
<proteinExistence type="predicted"/>
<dbReference type="EMBL" id="KZ155785">
    <property type="protein sequence ID" value="OUS46100.1"/>
    <property type="molecule type" value="Genomic_DNA"/>
</dbReference>
<dbReference type="AlphaFoldDB" id="A0A1Y5I934"/>
<evidence type="ECO:0000313" key="3">
    <source>
        <dbReference type="EMBL" id="OUS46100.1"/>
    </source>
</evidence>
<accession>A0A1Y5I934</accession>
<feature type="region of interest" description="Disordered" evidence="2">
    <location>
        <begin position="26"/>
        <end position="74"/>
    </location>
</feature>
<organism evidence="3">
    <name type="scientific">Ostreococcus tauri</name>
    <name type="common">Marine green alga</name>
    <dbReference type="NCBI Taxonomy" id="70448"/>
    <lineage>
        <taxon>Eukaryota</taxon>
        <taxon>Viridiplantae</taxon>
        <taxon>Chlorophyta</taxon>
        <taxon>Mamiellophyceae</taxon>
        <taxon>Mamiellales</taxon>
        <taxon>Bathycoccaceae</taxon>
        <taxon>Ostreococcus</taxon>
    </lineage>
</organism>
<feature type="coiled-coil region" evidence="1">
    <location>
        <begin position="161"/>
        <end position="244"/>
    </location>
</feature>
<dbReference type="Proteomes" id="UP000195557">
    <property type="component" value="Unassembled WGS sequence"/>
</dbReference>
<sequence length="292" mass="31859">MLNRALSAGACGIKARIDVDVFERGTEVESAPPNELSSTVDKENDTRRMKTAKATRSTSSSFGAKRSTRAKSAVDPTRIALSPLGANGATTTTTTTTPLARARSLVQRETGEVFRMASDAASAIEAMDLEDASVSASESRSRRGAASSSTSSGTEDIVAFARDVARAADEAVARAETLERDLEDALAALAASADDLAEIERERETWESEREAWEFTLLYESREREKAANKARELEEVLSVREREIEAMRTSAPKTRPPSAAARYAVANLRDEIRAMLRAEIEREIREEEARK</sequence>
<evidence type="ECO:0000256" key="1">
    <source>
        <dbReference type="SAM" id="Coils"/>
    </source>
</evidence>
<reference evidence="3" key="1">
    <citation type="submission" date="2017-04" db="EMBL/GenBank/DDBJ databases">
        <title>Population genomics of picophytoplankton unveils novel chromosome hypervariability.</title>
        <authorList>
            <consortium name="DOE Joint Genome Institute"/>
            <person name="Blanc-Mathieu R."/>
            <person name="Krasovec M."/>
            <person name="Hebrard M."/>
            <person name="Yau S."/>
            <person name="Desgranges E."/>
            <person name="Martin J."/>
            <person name="Schackwitz W."/>
            <person name="Kuo A."/>
            <person name="Salin G."/>
            <person name="Donnadieu C."/>
            <person name="Desdevises Y."/>
            <person name="Sanchez-Ferandin S."/>
            <person name="Moreau H."/>
            <person name="Rivals E."/>
            <person name="Grigoriev I.V."/>
            <person name="Grimsley N."/>
            <person name="Eyre-Walker A."/>
            <person name="Piganeau G."/>
        </authorList>
    </citation>
    <scope>NUCLEOTIDE SEQUENCE [LARGE SCALE GENOMIC DNA]</scope>
    <source>
        <strain evidence="3">RCC 1115</strain>
    </source>
</reference>
<gene>
    <name evidence="3" type="ORF">BE221DRAFT_192794</name>
</gene>
<keyword evidence="1" id="KW-0175">Coiled coil</keyword>
<protein>
    <submittedName>
        <fullName evidence="3">Uncharacterized protein</fullName>
    </submittedName>
</protein>
<feature type="compositionally biased region" description="Low complexity" evidence="2">
    <location>
        <begin position="52"/>
        <end position="61"/>
    </location>
</feature>